<reference evidence="1" key="1">
    <citation type="submission" date="2024-05" db="EMBL/GenBank/DDBJ databases">
        <title>Planctomycetes of the genus Singulisphaera possess chitinolytic capabilities.</title>
        <authorList>
            <person name="Ivanova A."/>
        </authorList>
    </citation>
    <scope>NUCLEOTIDE SEQUENCE</scope>
    <source>
        <strain evidence="1">Ch08T</strain>
    </source>
</reference>
<accession>A0AAU7CMW2</accession>
<gene>
    <name evidence="1" type="ORF">V5E97_11465</name>
</gene>
<proteinExistence type="predicted"/>
<sequence length="294" mass="31982">MEYQKTDRGYAGQCPKHRGDLGRFNFEIEELGQPEPSLGGSDHPAGTVLLHCQAYGHVPDGCTQEAVIQSLGLLPRDLFPGAAGGAADWPSLVAQFENAMPLDRLEQLAKALGLPAEALIRFHVGWRAHDKKMEGDRIVKAQCWTIPMRDGQGKITGINRRYANGEKRTMRGGSKGVFLPDGWRELSGPILIPEGFSDAAALVAIGACGFGRPDVGSGEQILAQLLAHDRREVVIVGERDQKPNGSWPGRDGAIELARRLSGSLGRPVRPILPPEGYKDMREFIIATWRAAHAE</sequence>
<dbReference type="AlphaFoldDB" id="A0AAU7CMW2"/>
<evidence type="ECO:0000313" key="1">
    <source>
        <dbReference type="EMBL" id="XBH06625.1"/>
    </source>
</evidence>
<organism evidence="1">
    <name type="scientific">Singulisphaera sp. Ch08</name>
    <dbReference type="NCBI Taxonomy" id="3120278"/>
    <lineage>
        <taxon>Bacteria</taxon>
        <taxon>Pseudomonadati</taxon>
        <taxon>Planctomycetota</taxon>
        <taxon>Planctomycetia</taxon>
        <taxon>Isosphaerales</taxon>
        <taxon>Isosphaeraceae</taxon>
        <taxon>Singulisphaera</taxon>
    </lineage>
</organism>
<dbReference type="CDD" id="cd01029">
    <property type="entry name" value="TOPRIM_primases"/>
    <property type="match status" value="1"/>
</dbReference>
<name>A0AAU7CMW2_9BACT</name>
<dbReference type="InterPro" id="IPR034154">
    <property type="entry name" value="TOPRIM_DnaG/twinkle"/>
</dbReference>
<dbReference type="EMBL" id="CP155447">
    <property type="protein sequence ID" value="XBH06625.1"/>
    <property type="molecule type" value="Genomic_DNA"/>
</dbReference>
<protein>
    <submittedName>
        <fullName evidence="1">Toprim domain-containing protein</fullName>
    </submittedName>
</protein>
<dbReference type="RefSeq" id="WP_406699474.1">
    <property type="nucleotide sequence ID" value="NZ_CP155447.1"/>
</dbReference>